<accession>A0ABD2HSH0</accession>
<protein>
    <submittedName>
        <fullName evidence="2">Uncharacterized protein</fullName>
    </submittedName>
</protein>
<keyword evidence="1" id="KW-0812">Transmembrane</keyword>
<gene>
    <name evidence="2" type="ORF">niasHT_034303</name>
</gene>
<feature type="transmembrane region" description="Helical" evidence="1">
    <location>
        <begin position="6"/>
        <end position="23"/>
    </location>
</feature>
<evidence type="ECO:0000313" key="2">
    <source>
        <dbReference type="EMBL" id="KAL3069073.1"/>
    </source>
</evidence>
<keyword evidence="1" id="KW-1133">Transmembrane helix</keyword>
<dbReference type="AlphaFoldDB" id="A0ABD2HSH0"/>
<sequence length="89" mass="9898">MLALNDVRSLFTVFAMLFVYFILRLGRCERDGAPKSGTESPSASISSKASLADLFANDHHKTLAELIRAEGLRSRNLINWWRKLGTTSG</sequence>
<dbReference type="Proteomes" id="UP001620626">
    <property type="component" value="Unassembled WGS sequence"/>
</dbReference>
<evidence type="ECO:0000313" key="3">
    <source>
        <dbReference type="Proteomes" id="UP001620626"/>
    </source>
</evidence>
<evidence type="ECO:0000256" key="1">
    <source>
        <dbReference type="SAM" id="Phobius"/>
    </source>
</evidence>
<dbReference type="EMBL" id="JBICBT010001397">
    <property type="protein sequence ID" value="KAL3069073.1"/>
    <property type="molecule type" value="Genomic_DNA"/>
</dbReference>
<keyword evidence="1" id="KW-0472">Membrane</keyword>
<reference evidence="2 3" key="1">
    <citation type="submission" date="2024-10" db="EMBL/GenBank/DDBJ databases">
        <authorList>
            <person name="Kim D."/>
        </authorList>
    </citation>
    <scope>NUCLEOTIDE SEQUENCE [LARGE SCALE GENOMIC DNA]</scope>
    <source>
        <strain evidence="2">BH-2024</strain>
    </source>
</reference>
<keyword evidence="3" id="KW-1185">Reference proteome</keyword>
<organism evidence="2 3">
    <name type="scientific">Heterodera trifolii</name>
    <dbReference type="NCBI Taxonomy" id="157864"/>
    <lineage>
        <taxon>Eukaryota</taxon>
        <taxon>Metazoa</taxon>
        <taxon>Ecdysozoa</taxon>
        <taxon>Nematoda</taxon>
        <taxon>Chromadorea</taxon>
        <taxon>Rhabditida</taxon>
        <taxon>Tylenchina</taxon>
        <taxon>Tylenchomorpha</taxon>
        <taxon>Tylenchoidea</taxon>
        <taxon>Heteroderidae</taxon>
        <taxon>Heteroderinae</taxon>
        <taxon>Heterodera</taxon>
    </lineage>
</organism>
<comment type="caution">
    <text evidence="2">The sequence shown here is derived from an EMBL/GenBank/DDBJ whole genome shotgun (WGS) entry which is preliminary data.</text>
</comment>
<proteinExistence type="predicted"/>
<name>A0ABD2HSH0_9BILA</name>